<dbReference type="Pfam" id="PF01437">
    <property type="entry name" value="PSI"/>
    <property type="match status" value="1"/>
</dbReference>
<feature type="disulfide bond" evidence="12">
    <location>
        <begin position="679"/>
        <end position="693"/>
    </location>
</feature>
<keyword evidence="6" id="KW-0677">Repeat</keyword>
<evidence type="ECO:0000256" key="10">
    <source>
        <dbReference type="ARBA" id="ARBA00023180"/>
    </source>
</evidence>
<dbReference type="CDD" id="cd00055">
    <property type="entry name" value="EGF_Lam"/>
    <property type="match status" value="1"/>
</dbReference>
<dbReference type="SUPFAM" id="SSF57196">
    <property type="entry name" value="EGF/Laminin"/>
    <property type="match status" value="1"/>
</dbReference>
<keyword evidence="5 13" id="KW-0732">Signal</keyword>
<dbReference type="InterPro" id="IPR016201">
    <property type="entry name" value="PSI"/>
</dbReference>
<dbReference type="InterPro" id="IPR016186">
    <property type="entry name" value="C-type_lectin-like/link_sf"/>
</dbReference>
<dbReference type="SMART" id="SM00181">
    <property type="entry name" value="EGF"/>
    <property type="match status" value="2"/>
</dbReference>
<dbReference type="InterPro" id="IPR056737">
    <property type="entry name" value="Beta-prop_ATRN-MKLN-like"/>
</dbReference>
<evidence type="ECO:0000256" key="5">
    <source>
        <dbReference type="ARBA" id="ARBA00022729"/>
    </source>
</evidence>
<name>A0AAV2ZL14_PYXAD</name>
<reference evidence="16" key="1">
    <citation type="thesis" date="2020" institute="ProQuest LLC" country="789 East Eisenhower Parkway, Ann Arbor, MI, USA">
        <title>Comparative Genomics and Chromosome Evolution.</title>
        <authorList>
            <person name="Mudd A.B."/>
        </authorList>
    </citation>
    <scope>NUCLEOTIDE SEQUENCE</scope>
    <source>
        <strain evidence="16">1538</strain>
        <tissue evidence="16">Blood</tissue>
    </source>
</reference>
<dbReference type="SUPFAM" id="SSF117281">
    <property type="entry name" value="Kelch motif"/>
    <property type="match status" value="1"/>
</dbReference>
<evidence type="ECO:0000256" key="12">
    <source>
        <dbReference type="PROSITE-ProRule" id="PRU00460"/>
    </source>
</evidence>
<evidence type="ECO:0008006" key="18">
    <source>
        <dbReference type="Google" id="ProtNLM"/>
    </source>
</evidence>
<dbReference type="InterPro" id="IPR002049">
    <property type="entry name" value="LE_dom"/>
</dbReference>
<keyword evidence="9 12" id="KW-1015">Disulfide bond</keyword>
<dbReference type="Gene3D" id="2.10.25.10">
    <property type="entry name" value="Laminin"/>
    <property type="match status" value="1"/>
</dbReference>
<keyword evidence="17" id="KW-1185">Reference proteome</keyword>
<dbReference type="EMBL" id="DYDO01000012">
    <property type="protein sequence ID" value="DBA14844.1"/>
    <property type="molecule type" value="Genomic_DNA"/>
</dbReference>
<dbReference type="SMART" id="SM00034">
    <property type="entry name" value="CLECT"/>
    <property type="match status" value="1"/>
</dbReference>
<dbReference type="PROSITE" id="PS50027">
    <property type="entry name" value="EGF_LAM_2"/>
    <property type="match status" value="1"/>
</dbReference>
<dbReference type="GO" id="GO:0005794">
    <property type="term" value="C:Golgi apparatus"/>
    <property type="evidence" value="ECO:0007669"/>
    <property type="project" value="TreeGrafter"/>
</dbReference>
<dbReference type="InterPro" id="IPR056863">
    <property type="entry name" value="LMN_ATRN_NET-like_EGF"/>
</dbReference>
<dbReference type="InterPro" id="IPR051568">
    <property type="entry name" value="LZTR1/Attractin"/>
</dbReference>
<dbReference type="Gene3D" id="2.120.10.80">
    <property type="entry name" value="Kelch-type beta propeller"/>
    <property type="match status" value="1"/>
</dbReference>
<feature type="domain" description="C-type lectin" evidence="15">
    <location>
        <begin position="391"/>
        <end position="509"/>
    </location>
</feature>
<evidence type="ECO:0000259" key="14">
    <source>
        <dbReference type="PROSITE" id="PS50027"/>
    </source>
</evidence>
<evidence type="ECO:0000256" key="8">
    <source>
        <dbReference type="ARBA" id="ARBA00023136"/>
    </source>
</evidence>
<dbReference type="InterPro" id="IPR015915">
    <property type="entry name" value="Kelch-typ_b-propeller"/>
</dbReference>
<dbReference type="InterPro" id="IPR001304">
    <property type="entry name" value="C-type_lectin-like"/>
</dbReference>
<keyword evidence="10" id="KW-0325">Glycoprotein</keyword>
<dbReference type="PROSITE" id="PS01248">
    <property type="entry name" value="EGF_LAM_1"/>
    <property type="match status" value="1"/>
</dbReference>
<keyword evidence="2" id="KW-0880">Kelch repeat</keyword>
<dbReference type="Pfam" id="PF24981">
    <property type="entry name" value="Beta-prop_ATRN-LZTR1"/>
    <property type="match status" value="1"/>
</dbReference>
<gene>
    <name evidence="16" type="ORF">GDO54_004122</name>
</gene>
<comment type="caution">
    <text evidence="16">The sequence shown here is derived from an EMBL/GenBank/DDBJ whole genome shotgun (WGS) entry which is preliminary data.</text>
</comment>
<dbReference type="FunFam" id="2.10.25.10:FF:000079">
    <property type="entry name" value="Attractin like 1"/>
    <property type="match status" value="1"/>
</dbReference>
<evidence type="ECO:0000256" key="9">
    <source>
        <dbReference type="ARBA" id="ARBA00023157"/>
    </source>
</evidence>
<dbReference type="Gene3D" id="3.10.100.10">
    <property type="entry name" value="Mannose-Binding Protein A, subunit A"/>
    <property type="match status" value="1"/>
</dbReference>
<dbReference type="AlphaFoldDB" id="A0AAV2ZL14"/>
<evidence type="ECO:0000259" key="15">
    <source>
        <dbReference type="PROSITE" id="PS50041"/>
    </source>
</evidence>
<dbReference type="Pfam" id="PF24973">
    <property type="entry name" value="EGF_LMN_ATRN"/>
    <property type="match status" value="1"/>
</dbReference>
<keyword evidence="7" id="KW-1133">Transmembrane helix</keyword>
<evidence type="ECO:0000313" key="16">
    <source>
        <dbReference type="EMBL" id="DBA14844.1"/>
    </source>
</evidence>
<dbReference type="FunFam" id="3.10.100.10:FF:000013">
    <property type="entry name" value="Attractin like 1"/>
    <property type="match status" value="1"/>
</dbReference>
<evidence type="ECO:0000256" key="11">
    <source>
        <dbReference type="ARBA" id="ARBA00023292"/>
    </source>
</evidence>
<dbReference type="PROSITE" id="PS50041">
    <property type="entry name" value="C_TYPE_LECTIN_2"/>
    <property type="match status" value="1"/>
</dbReference>
<proteinExistence type="predicted"/>
<evidence type="ECO:0000256" key="7">
    <source>
        <dbReference type="ARBA" id="ARBA00022989"/>
    </source>
</evidence>
<dbReference type="PROSITE" id="PS00022">
    <property type="entry name" value="EGF_1"/>
    <property type="match status" value="1"/>
</dbReference>
<evidence type="ECO:0000256" key="4">
    <source>
        <dbReference type="ARBA" id="ARBA00022692"/>
    </source>
</evidence>
<feature type="chain" id="PRO_5043932113" description="Attractin-like protein 1" evidence="13">
    <location>
        <begin position="30"/>
        <end position="700"/>
    </location>
</feature>
<keyword evidence="4" id="KW-0812">Transmembrane</keyword>
<evidence type="ECO:0000256" key="1">
    <source>
        <dbReference type="ARBA" id="ARBA00004167"/>
    </source>
</evidence>
<feature type="signal peptide" evidence="13">
    <location>
        <begin position="1"/>
        <end position="29"/>
    </location>
</feature>
<sequence>MCPACPGVSLLRSGLFYLLLFAHSSQGKACEKSPCFSGRCVNNTCLCDPGWVGELCQHCQGRFKLTEPSGFLTDGPINYNLTFLLLLPGPDCSLNVPSTDSYWILPNVKPFSPSVGRASHKAVMHGKFMWVIGGYSFNYSAFQMDEIYMYGGKIETSAGNVTDELWVFNISSQSWTTRTPMVLNHGQHYAVEGHTAHIVELDSREVIMVIIFGYSSVYGYISNVQESMYIFGGFSSVLLNDILVYKPPSCEAFRTQEQCTGAVQGISCLWDRDHCVSWETAHASSSLFHAHCPNKSAPAEDRCYKNTDCASCTANTNGCQWCDDKKCVSLNSNCSVSVKNYMKCYVRNEQICNKLTSCKSCSLNLNCQWDQRQQECQALPAHLCGEGWSHVGEACLRINSSRDSYDNARVYCHNLSGSLASLTTPKEVEFVLDEMQKYTVQKLSPWVGLRKINVSYWGWEDMCPFTNTTLQWLPGEPSDSGFCAYLARAEVAGLKANPCTAMTDGLVCEKPVVSPNQNARPCKLPCSLRTSCSNCTSNGMECMWCSNTRRCVDSNAYIISFPYGQCLEWQTNTCSPQNCSGFRTCAQCLEHPGCGWCNDPSNTGKGQCIEGSSRGPMKPQGRHSSEMVLDTGLCPRDKNYEWSFIHCPACQCNGHSTCINTNVCEQCKNLTTGKHCETCMPGYHGNPTNGGECEGLMIIL</sequence>
<dbReference type="InterPro" id="IPR000742">
    <property type="entry name" value="EGF"/>
</dbReference>
<keyword evidence="3" id="KW-0245">EGF-like domain</keyword>
<keyword evidence="8" id="KW-0472">Membrane</keyword>
<evidence type="ECO:0000256" key="2">
    <source>
        <dbReference type="ARBA" id="ARBA00022441"/>
    </source>
</evidence>
<evidence type="ECO:0000313" key="17">
    <source>
        <dbReference type="Proteomes" id="UP001181693"/>
    </source>
</evidence>
<dbReference type="SUPFAM" id="SSF56436">
    <property type="entry name" value="C-type lectin-like"/>
    <property type="match status" value="1"/>
</dbReference>
<feature type="domain" description="Laminin EGF-like" evidence="14">
    <location>
        <begin position="650"/>
        <end position="695"/>
    </location>
</feature>
<comment type="caution">
    <text evidence="12">Lacks conserved residue(s) required for the propagation of feature annotation.</text>
</comment>
<dbReference type="InterPro" id="IPR016187">
    <property type="entry name" value="CTDL_fold"/>
</dbReference>
<comment type="subcellular location">
    <subcellularLocation>
        <location evidence="1">Membrane</location>
        <topology evidence="1">Single-pass membrane protein</topology>
    </subcellularLocation>
</comment>
<evidence type="ECO:0000256" key="6">
    <source>
        <dbReference type="ARBA" id="ARBA00022737"/>
    </source>
</evidence>
<protein>
    <recommendedName>
        <fullName evidence="18">Attractin-like protein 1</fullName>
    </recommendedName>
</protein>
<dbReference type="GO" id="GO:0016020">
    <property type="term" value="C:membrane"/>
    <property type="evidence" value="ECO:0007669"/>
    <property type="project" value="UniProtKB-SubCell"/>
</dbReference>
<dbReference type="InterPro" id="IPR002165">
    <property type="entry name" value="Plexin_repeat"/>
</dbReference>
<dbReference type="SMART" id="SM00180">
    <property type="entry name" value="EGF_Lam"/>
    <property type="match status" value="1"/>
</dbReference>
<feature type="disulfide bond" evidence="12">
    <location>
        <begin position="667"/>
        <end position="676"/>
    </location>
</feature>
<dbReference type="Proteomes" id="UP001181693">
    <property type="component" value="Unassembled WGS sequence"/>
</dbReference>
<evidence type="ECO:0000256" key="13">
    <source>
        <dbReference type="SAM" id="SignalP"/>
    </source>
</evidence>
<keyword evidence="11 12" id="KW-0424">Laminin EGF-like domain</keyword>
<accession>A0AAV2ZL14</accession>
<evidence type="ECO:0000256" key="3">
    <source>
        <dbReference type="ARBA" id="ARBA00022536"/>
    </source>
</evidence>
<organism evidence="16 17">
    <name type="scientific">Pyxicephalus adspersus</name>
    <name type="common">African bullfrog</name>
    <dbReference type="NCBI Taxonomy" id="30357"/>
    <lineage>
        <taxon>Eukaryota</taxon>
        <taxon>Metazoa</taxon>
        <taxon>Chordata</taxon>
        <taxon>Craniata</taxon>
        <taxon>Vertebrata</taxon>
        <taxon>Euteleostomi</taxon>
        <taxon>Amphibia</taxon>
        <taxon>Batrachia</taxon>
        <taxon>Anura</taxon>
        <taxon>Neobatrachia</taxon>
        <taxon>Ranoidea</taxon>
        <taxon>Pyxicephalidae</taxon>
        <taxon>Pyxicephalinae</taxon>
        <taxon>Pyxicephalus</taxon>
    </lineage>
</organism>
<dbReference type="PANTHER" id="PTHR46376:SF4">
    <property type="entry name" value="ATTRACTIN-LIKE PROTEIN 1"/>
    <property type="match status" value="1"/>
</dbReference>
<dbReference type="PANTHER" id="PTHR46376">
    <property type="entry name" value="LEUCINE-ZIPPER-LIKE TRANSCRIPTIONAL REGULATOR 1"/>
    <property type="match status" value="1"/>
</dbReference>
<dbReference type="SMART" id="SM00423">
    <property type="entry name" value="PSI"/>
    <property type="match status" value="5"/>
</dbReference>